<dbReference type="PROSITE" id="PS50005">
    <property type="entry name" value="TPR"/>
    <property type="match status" value="1"/>
</dbReference>
<feature type="transmembrane region" description="Helical" evidence="2">
    <location>
        <begin position="83"/>
        <end position="105"/>
    </location>
</feature>
<evidence type="ECO:0008006" key="5">
    <source>
        <dbReference type="Google" id="ProtNLM"/>
    </source>
</evidence>
<dbReference type="InterPro" id="IPR021280">
    <property type="entry name" value="TMEM260-like"/>
</dbReference>
<dbReference type="SUPFAM" id="SSF48452">
    <property type="entry name" value="TPR-like"/>
    <property type="match status" value="1"/>
</dbReference>
<keyword evidence="1" id="KW-0802">TPR repeat</keyword>
<feature type="transmembrane region" description="Helical" evidence="2">
    <location>
        <begin position="377"/>
        <end position="395"/>
    </location>
</feature>
<dbReference type="InterPro" id="IPR011990">
    <property type="entry name" value="TPR-like_helical_dom_sf"/>
</dbReference>
<keyword evidence="2" id="KW-1133">Transmembrane helix</keyword>
<feature type="repeat" description="TPR" evidence="1">
    <location>
        <begin position="838"/>
        <end position="871"/>
    </location>
</feature>
<comment type="caution">
    <text evidence="3">The sequence shown here is derived from an EMBL/GenBank/DDBJ whole genome shotgun (WGS) entry which is preliminary data.</text>
</comment>
<name>A0A235BSD4_UNCW3</name>
<evidence type="ECO:0000313" key="4">
    <source>
        <dbReference type="Proteomes" id="UP000215215"/>
    </source>
</evidence>
<feature type="transmembrane region" description="Helical" evidence="2">
    <location>
        <begin position="269"/>
        <end position="291"/>
    </location>
</feature>
<feature type="transmembrane region" description="Helical" evidence="2">
    <location>
        <begin position="117"/>
        <end position="139"/>
    </location>
</feature>
<feature type="transmembrane region" description="Helical" evidence="2">
    <location>
        <begin position="407"/>
        <end position="428"/>
    </location>
</feature>
<gene>
    <name evidence="3" type="ORF">CH333_07575</name>
</gene>
<feature type="transmembrane region" description="Helical" evidence="2">
    <location>
        <begin position="243"/>
        <end position="263"/>
    </location>
</feature>
<dbReference type="PANTHER" id="PTHR16214:SF3">
    <property type="entry name" value="TRANSMEMBRANE PROTEIN 260"/>
    <property type="match status" value="1"/>
</dbReference>
<dbReference type="EMBL" id="NOZQ01000169">
    <property type="protein sequence ID" value="OYD14637.1"/>
    <property type="molecule type" value="Genomic_DNA"/>
</dbReference>
<feature type="transmembrane region" description="Helical" evidence="2">
    <location>
        <begin position="175"/>
        <end position="206"/>
    </location>
</feature>
<dbReference type="InterPro" id="IPR052724">
    <property type="entry name" value="GT117_domain-containing"/>
</dbReference>
<dbReference type="Pfam" id="PF11028">
    <property type="entry name" value="TMEM260-like"/>
    <property type="match status" value="1"/>
</dbReference>
<dbReference type="Proteomes" id="UP000215215">
    <property type="component" value="Unassembled WGS sequence"/>
</dbReference>
<proteinExistence type="predicted"/>
<feature type="transmembrane region" description="Helical" evidence="2">
    <location>
        <begin position="339"/>
        <end position="357"/>
    </location>
</feature>
<dbReference type="Gene3D" id="1.25.40.10">
    <property type="entry name" value="Tetratricopeptide repeat domain"/>
    <property type="match status" value="1"/>
</dbReference>
<evidence type="ECO:0000313" key="3">
    <source>
        <dbReference type="EMBL" id="OYD14637.1"/>
    </source>
</evidence>
<dbReference type="Pfam" id="PF13181">
    <property type="entry name" value="TPR_8"/>
    <property type="match status" value="1"/>
</dbReference>
<dbReference type="AlphaFoldDB" id="A0A235BSD4"/>
<keyword evidence="2" id="KW-0812">Transmembrane</keyword>
<evidence type="ECO:0000256" key="1">
    <source>
        <dbReference type="PROSITE-ProRule" id="PRU00339"/>
    </source>
</evidence>
<protein>
    <recommendedName>
        <fullName evidence="5">DUF2723 domain-containing protein</fullName>
    </recommendedName>
</protein>
<organism evidence="3 4">
    <name type="scientific">candidate division WOR-3 bacterium JGI_Cruoil_03_44_89</name>
    <dbReference type="NCBI Taxonomy" id="1973748"/>
    <lineage>
        <taxon>Bacteria</taxon>
        <taxon>Bacteria division WOR-3</taxon>
    </lineage>
</organism>
<reference evidence="3 4" key="1">
    <citation type="submission" date="2017-07" db="EMBL/GenBank/DDBJ databases">
        <title>Recovery of genomes from metagenomes via a dereplication, aggregation, and scoring strategy.</title>
        <authorList>
            <person name="Sieber C.M."/>
            <person name="Probst A.J."/>
            <person name="Sharrar A."/>
            <person name="Thomas B.C."/>
            <person name="Hess M."/>
            <person name="Tringe S.G."/>
            <person name="Banfield J.F."/>
        </authorList>
    </citation>
    <scope>NUCLEOTIDE SEQUENCE [LARGE SCALE GENOMIC DNA]</scope>
    <source>
        <strain evidence="3">JGI_Cruoil_03_44_89</strain>
    </source>
</reference>
<dbReference type="InterPro" id="IPR019734">
    <property type="entry name" value="TPR_rpt"/>
</dbReference>
<keyword evidence="2" id="KW-0472">Membrane</keyword>
<dbReference type="SMART" id="SM00028">
    <property type="entry name" value="TPR"/>
    <property type="match status" value="2"/>
</dbReference>
<feature type="transmembrane region" description="Helical" evidence="2">
    <location>
        <begin position="448"/>
        <end position="467"/>
    </location>
</feature>
<feature type="transmembrane region" description="Helical" evidence="2">
    <location>
        <begin position="12"/>
        <end position="29"/>
    </location>
</feature>
<sequence length="945" mass="108663">MITGGCMKNSERLWAFFLVFVFVFGFYLYTMQPTASFWDASEYLACGYTLGVPHPPGSPLHVLIRRLFSFLPFGSDPAFSMNLFSSLSCAIATALLFLMVITILCEWKQPKKRLDKVIIYSLGFCSASVAAFSFTPWWNAVEAEAYGPATFVFVLSLWLAFLWRHHLGEANSGRMIILIAYLFALSIGIHLIPLLAGPGILIFVMIVNREHLRNKRNVIIGALVAWFLIVVLLMVLKGPLGEDYSFAVGMVTAIILLAFLPNIKTIRSPLLKGLIVCIILVGFTTLFYLMVRARLHPMINETAPTTLGKLWDAFSRKQYGPSAMSAQMFPRKTAMETHYSLPVALFWQLMFYFRYFTWQFVPWPREAIILHTTTREVIRVLSALGTTGITLLGILGMYSMYKRDKGYFWLFFTAFFFAGAGLMLYTNFRFSPSDPNPFHRPREVRERFYFFGPSFVMFGFFIGFGIFEMFGKMKKWIKFSIPLAAVVGIIPLVSNFSSPANRHANYLPDDYGYNMLVSCERDAVLYTNGDNDTFPLWFAQAVKRTRLDVRIANLSLINTDWYIKQLKNDMGVPISFTDFEIENLMPHPVVKNGEIRRDKILFVKDFAVRDIATLSLGRSFEKKVFMPIKKETLPPKYRRLFPRDMEIIPPQYYLRRKPTGEWILPSTFWVRLPKEYLLPEDEFVELLMGGGYEGKFPIYFATTVSRDNTVAWEPYLSMEGLVRKIVPQKGGPHFDLAKSDSLVFQVYRYRSVFNKSVYIDENVRKLLSNYSVCLFSLGMEHQKRGDTDRAIECYEMGKKFRTEGIPFDQMIINLYRKQGDTLKLREALLETVEQKPDPFSLYMAGEMKLDEGDYPAASKYFKKAQRLDPKNPAGVSGLISLYYETGDSLKFFDLRDSVMVSPELTGNVVGFLMQAQKSEIAEEVLKRWLELHPYDTLAQRMLEEM</sequence>
<feature type="transmembrane region" description="Helical" evidence="2">
    <location>
        <begin position="218"/>
        <end position="236"/>
    </location>
</feature>
<evidence type="ECO:0000256" key="2">
    <source>
        <dbReference type="SAM" id="Phobius"/>
    </source>
</evidence>
<dbReference type="PANTHER" id="PTHR16214">
    <property type="entry name" value="TRANSMEMBRANE PROTEIN 260"/>
    <property type="match status" value="1"/>
</dbReference>
<accession>A0A235BSD4</accession>